<feature type="binding site" evidence="12">
    <location>
        <position position="134"/>
    </location>
    <ligand>
        <name>Mg(2+)</name>
        <dbReference type="ChEBI" id="CHEBI:18420"/>
    </ligand>
</feature>
<dbReference type="GO" id="GO:0004749">
    <property type="term" value="F:ribose phosphate diphosphokinase activity"/>
    <property type="evidence" value="ECO:0007669"/>
    <property type="project" value="UniProtKB-UniRule"/>
</dbReference>
<comment type="cofactor">
    <cofactor evidence="12">
        <name>Mg(2+)</name>
        <dbReference type="ChEBI" id="CHEBI:18420"/>
    </cofactor>
    <text evidence="12">Binds 2 Mg(2+) ions per subunit.</text>
</comment>
<dbReference type="PANTHER" id="PTHR10210:SF41">
    <property type="entry name" value="RIBOSE-PHOSPHATE PYROPHOSPHOKINASE 1, CHLOROPLASTIC"/>
    <property type="match status" value="1"/>
</dbReference>
<dbReference type="GO" id="GO:0006015">
    <property type="term" value="P:5-phosphoribose 1-diphosphate biosynthetic process"/>
    <property type="evidence" value="ECO:0007669"/>
    <property type="project" value="UniProtKB-UniRule"/>
</dbReference>
<dbReference type="STRING" id="1121316.SAMN02745207_02449"/>
<evidence type="ECO:0000256" key="10">
    <source>
        <dbReference type="ARBA" id="ARBA00054914"/>
    </source>
</evidence>
<dbReference type="CDD" id="cd06223">
    <property type="entry name" value="PRTases_typeI"/>
    <property type="match status" value="1"/>
</dbReference>
<dbReference type="NCBIfam" id="NF002320">
    <property type="entry name" value="PRK01259.1"/>
    <property type="match status" value="1"/>
</dbReference>
<evidence type="ECO:0000256" key="6">
    <source>
        <dbReference type="ARBA" id="ARBA00022777"/>
    </source>
</evidence>
<comment type="pathway">
    <text evidence="1 12">Metabolic intermediate biosynthesis; 5-phospho-alpha-D-ribose 1-diphosphate biosynthesis; 5-phospho-alpha-D-ribose 1-diphosphate from D-ribose 5-phosphate (route I): step 1/1.</text>
</comment>
<dbReference type="InterPro" id="IPR005946">
    <property type="entry name" value="Rib-P_diPkinase"/>
</dbReference>
<dbReference type="FunFam" id="3.40.50.2020:FF:000001">
    <property type="entry name" value="Ribose-phosphate pyrophosphokinase"/>
    <property type="match status" value="1"/>
</dbReference>
<dbReference type="PANTHER" id="PTHR10210">
    <property type="entry name" value="RIBOSE-PHOSPHATE DIPHOSPHOKINASE FAMILY MEMBER"/>
    <property type="match status" value="1"/>
</dbReference>
<feature type="binding site" evidence="12">
    <location>
        <begin position="41"/>
        <end position="43"/>
    </location>
    <ligand>
        <name>ATP</name>
        <dbReference type="ChEBI" id="CHEBI:30616"/>
    </ligand>
</feature>
<proteinExistence type="inferred from homology"/>
<sequence>MYYHGKELKIFSGNSNKPLADEVAEILGTKVGDTKVTKFSDGEISVNTEETVRGYDTFVIQATNNPVNDNLMELLIMIDAYKRASVGRVTAVIPYYGYARQDRKLKSRDPISAKLVANLITKSGADRVLTVDLHASQVQGYFNIPVDNLRGEPIIGKYFVDKGFKDRDDVVLVAPDAASVPRVRKLATRLDAPIAIIDRKKDKLTGEEIVTIIGEVKGKCALLMDDIIDTGTRMARGSEILIVKGAKEVYGACSHPVLSGDAVEKIKNSEIKEVVMLNTINLPEEKRLEKFTILSIAPLMAEAVRRIYENDPVSKLFE</sequence>
<keyword evidence="2 12" id="KW-0808">Transferase</keyword>
<organism evidence="14 15">
    <name type="scientific">Clostridium grantii DSM 8605</name>
    <dbReference type="NCBI Taxonomy" id="1121316"/>
    <lineage>
        <taxon>Bacteria</taxon>
        <taxon>Bacillati</taxon>
        <taxon>Bacillota</taxon>
        <taxon>Clostridia</taxon>
        <taxon>Eubacteriales</taxon>
        <taxon>Clostridiaceae</taxon>
        <taxon>Clostridium</taxon>
    </lineage>
</organism>
<evidence type="ECO:0000256" key="1">
    <source>
        <dbReference type="ARBA" id="ARBA00004996"/>
    </source>
</evidence>
<dbReference type="GO" id="GO:0005737">
    <property type="term" value="C:cytoplasm"/>
    <property type="evidence" value="ECO:0007669"/>
    <property type="project" value="UniProtKB-SubCell"/>
</dbReference>
<dbReference type="SMART" id="SM01400">
    <property type="entry name" value="Pribosyltran_N"/>
    <property type="match status" value="1"/>
</dbReference>
<dbReference type="Proteomes" id="UP000184447">
    <property type="component" value="Unassembled WGS sequence"/>
</dbReference>
<dbReference type="InterPro" id="IPR029099">
    <property type="entry name" value="Pribosyltran_N"/>
</dbReference>
<evidence type="ECO:0000256" key="8">
    <source>
        <dbReference type="ARBA" id="ARBA00022842"/>
    </source>
</evidence>
<keyword evidence="5 12" id="KW-0547">Nucleotide-binding</keyword>
<evidence type="ECO:0000256" key="7">
    <source>
        <dbReference type="ARBA" id="ARBA00022840"/>
    </source>
</evidence>
<feature type="binding site" evidence="12">
    <location>
        <position position="225"/>
    </location>
    <ligand>
        <name>D-ribose 5-phosphate</name>
        <dbReference type="ChEBI" id="CHEBI:78346"/>
    </ligand>
</feature>
<comment type="function">
    <text evidence="10 12">Involved in the biosynthesis of the central metabolite phospho-alpha-D-ribosyl-1-pyrophosphate (PRPP) via the transfer of pyrophosphoryl group from ATP to 1-hydroxyl of ribose-5-phosphate (Rib-5-P).</text>
</comment>
<keyword evidence="8 12" id="KW-0460">Magnesium</keyword>
<evidence type="ECO:0000313" key="14">
    <source>
        <dbReference type="EMBL" id="SHH78218.1"/>
    </source>
</evidence>
<accession>A0A1M5VSQ7</accession>
<feature type="binding site" evidence="12">
    <location>
        <position position="176"/>
    </location>
    <ligand>
        <name>Mg(2+)</name>
        <dbReference type="ChEBI" id="CHEBI:18420"/>
    </ligand>
</feature>
<evidence type="ECO:0000256" key="3">
    <source>
        <dbReference type="ARBA" id="ARBA00022723"/>
    </source>
</evidence>
<dbReference type="InterPro" id="IPR000842">
    <property type="entry name" value="PRib_PP_synth_CS"/>
</dbReference>
<comment type="catalytic activity">
    <reaction evidence="9 12">
        <text>D-ribose 5-phosphate + ATP = 5-phospho-alpha-D-ribose 1-diphosphate + AMP + H(+)</text>
        <dbReference type="Rhea" id="RHEA:15609"/>
        <dbReference type="ChEBI" id="CHEBI:15378"/>
        <dbReference type="ChEBI" id="CHEBI:30616"/>
        <dbReference type="ChEBI" id="CHEBI:58017"/>
        <dbReference type="ChEBI" id="CHEBI:78346"/>
        <dbReference type="ChEBI" id="CHEBI:456215"/>
        <dbReference type="EC" id="2.7.6.1"/>
    </reaction>
</comment>
<evidence type="ECO:0000256" key="2">
    <source>
        <dbReference type="ARBA" id="ARBA00022679"/>
    </source>
</evidence>
<comment type="subcellular location">
    <subcellularLocation>
        <location evidence="12">Cytoplasm</location>
    </subcellularLocation>
</comment>
<reference evidence="14 15" key="1">
    <citation type="submission" date="2016-11" db="EMBL/GenBank/DDBJ databases">
        <authorList>
            <person name="Jaros S."/>
            <person name="Januszkiewicz K."/>
            <person name="Wedrychowicz H."/>
        </authorList>
    </citation>
    <scope>NUCLEOTIDE SEQUENCE [LARGE SCALE GENOMIC DNA]</scope>
    <source>
        <strain evidence="14 15">DSM 8605</strain>
    </source>
</reference>
<protein>
    <recommendedName>
        <fullName evidence="12">Putative ribose-phosphate pyrophosphokinase</fullName>
        <shortName evidence="12">RPPK</shortName>
        <ecNumber evidence="12">2.7.6.1</ecNumber>
    </recommendedName>
    <alternativeName>
        <fullName evidence="12">5-phospho-D-ribosyl alpha-1-diphosphate synthase</fullName>
    </alternativeName>
    <alternativeName>
        <fullName evidence="12">Phosphoribosyl diphosphate synthase</fullName>
    </alternativeName>
    <alternativeName>
        <fullName evidence="12">Phosphoribosyl pyrophosphate synthase</fullName>
        <shortName evidence="12">P-Rib-PP synthase</shortName>
        <shortName evidence="12">PRPP synthase</shortName>
        <shortName evidence="12">PRPPase</shortName>
    </alternativeName>
</protein>
<dbReference type="GO" id="GO:0016301">
    <property type="term" value="F:kinase activity"/>
    <property type="evidence" value="ECO:0007669"/>
    <property type="project" value="UniProtKB-KW"/>
</dbReference>
<dbReference type="InterPro" id="IPR037515">
    <property type="entry name" value="Rib-P_diPkinase_bac"/>
</dbReference>
<dbReference type="GO" id="GO:0006164">
    <property type="term" value="P:purine nucleotide biosynthetic process"/>
    <property type="evidence" value="ECO:0007669"/>
    <property type="project" value="TreeGrafter"/>
</dbReference>
<dbReference type="PROSITE" id="PS00114">
    <property type="entry name" value="PRPP_SYNTHASE"/>
    <property type="match status" value="1"/>
</dbReference>
<dbReference type="SUPFAM" id="SSF53271">
    <property type="entry name" value="PRTase-like"/>
    <property type="match status" value="1"/>
</dbReference>
<evidence type="ECO:0000256" key="11">
    <source>
        <dbReference type="ARBA" id="ARBA00061444"/>
    </source>
</evidence>
<dbReference type="GO" id="GO:0005524">
    <property type="term" value="F:ATP binding"/>
    <property type="evidence" value="ECO:0007669"/>
    <property type="project" value="UniProtKB-KW"/>
</dbReference>
<keyword evidence="7 12" id="KW-0067">ATP-binding</keyword>
<keyword evidence="4 12" id="KW-0545">Nucleotide biosynthesis</keyword>
<dbReference type="NCBIfam" id="TIGR01251">
    <property type="entry name" value="ribP_PPkin"/>
    <property type="match status" value="1"/>
</dbReference>
<dbReference type="Pfam" id="PF14572">
    <property type="entry name" value="Pribosyl_synth"/>
    <property type="match status" value="1"/>
</dbReference>
<dbReference type="EC" id="2.7.6.1" evidence="12"/>
<keyword evidence="15" id="KW-1185">Reference proteome</keyword>
<comment type="caution">
    <text evidence="12">Lacks conserved residue(s) required for the propagation of feature annotation.</text>
</comment>
<evidence type="ECO:0000256" key="5">
    <source>
        <dbReference type="ARBA" id="ARBA00022741"/>
    </source>
</evidence>
<dbReference type="EMBL" id="FQXM01000013">
    <property type="protein sequence ID" value="SHH78218.1"/>
    <property type="molecule type" value="Genomic_DNA"/>
</dbReference>
<dbReference type="UniPathway" id="UPA00087">
    <property type="reaction ID" value="UER00172"/>
</dbReference>
<gene>
    <name evidence="12" type="primary">prs</name>
    <name evidence="14" type="ORF">SAMN02745207_02449</name>
</gene>
<dbReference type="HAMAP" id="MF_00583_B">
    <property type="entry name" value="RibP_PPkinase_B"/>
    <property type="match status" value="1"/>
</dbReference>
<dbReference type="GO" id="GO:0002189">
    <property type="term" value="C:ribose phosphate diphosphokinase complex"/>
    <property type="evidence" value="ECO:0007669"/>
    <property type="project" value="TreeGrafter"/>
</dbReference>
<evidence type="ECO:0000256" key="12">
    <source>
        <dbReference type="HAMAP-Rule" id="MF_00583"/>
    </source>
</evidence>
<comment type="caution">
    <text evidence="12">Part of a set of proteins in which some residues (ACT_SITE, NP_BIND, REGION and BINDING) are not conserved.</text>
</comment>
<comment type="similarity">
    <text evidence="11 12">Belongs to the ribose-phosphate pyrophosphokinase family. Class I subfamily.</text>
</comment>
<dbReference type="AlphaFoldDB" id="A0A1M5VSQ7"/>
<evidence type="ECO:0000313" key="15">
    <source>
        <dbReference type="Proteomes" id="UP000184447"/>
    </source>
</evidence>
<keyword evidence="12" id="KW-0963">Cytoplasm</keyword>
<dbReference type="GO" id="GO:0009156">
    <property type="term" value="P:ribonucleoside monophosphate biosynthetic process"/>
    <property type="evidence" value="ECO:0007669"/>
    <property type="project" value="InterPro"/>
</dbReference>
<keyword evidence="6 12" id="KW-0418">Kinase</keyword>
<feature type="domain" description="Ribose-phosphate pyrophosphokinase N-terminal" evidence="13">
    <location>
        <begin position="8"/>
        <end position="124"/>
    </location>
</feature>
<comment type="subunit">
    <text evidence="12">Homohexamer.</text>
</comment>
<dbReference type="RefSeq" id="WP_073338716.1">
    <property type="nucleotide sequence ID" value="NZ_FQXM01000013.1"/>
</dbReference>
<dbReference type="GO" id="GO:0000287">
    <property type="term" value="F:magnesium ion binding"/>
    <property type="evidence" value="ECO:0007669"/>
    <property type="project" value="UniProtKB-UniRule"/>
</dbReference>
<dbReference type="InterPro" id="IPR029057">
    <property type="entry name" value="PRTase-like"/>
</dbReference>
<dbReference type="Pfam" id="PF13793">
    <property type="entry name" value="Pribosyltran_N"/>
    <property type="match status" value="1"/>
</dbReference>
<name>A0A1M5VSQ7_9CLOT</name>
<keyword evidence="3 12" id="KW-0479">Metal-binding</keyword>
<evidence type="ECO:0000256" key="4">
    <source>
        <dbReference type="ARBA" id="ARBA00022727"/>
    </source>
</evidence>
<dbReference type="Gene3D" id="3.40.50.2020">
    <property type="match status" value="2"/>
</dbReference>
<evidence type="ECO:0000259" key="13">
    <source>
        <dbReference type="Pfam" id="PF13793"/>
    </source>
</evidence>
<dbReference type="OrthoDB" id="9777067at2"/>
<dbReference type="InterPro" id="IPR000836">
    <property type="entry name" value="PRTase_dom"/>
</dbReference>
<feature type="binding site" evidence="12">
    <location>
        <begin position="100"/>
        <end position="101"/>
    </location>
    <ligand>
        <name>ATP</name>
        <dbReference type="ChEBI" id="CHEBI:30616"/>
    </ligand>
</feature>
<evidence type="ECO:0000256" key="9">
    <source>
        <dbReference type="ARBA" id="ARBA00049535"/>
    </source>
</evidence>